<dbReference type="InterPro" id="IPR009094">
    <property type="entry name" value="DiS-bond_isomerase_DsbC/G_N_sf"/>
</dbReference>
<evidence type="ECO:0000313" key="10">
    <source>
        <dbReference type="EMBL" id="KFI18789.1"/>
    </source>
</evidence>
<dbReference type="PANTHER" id="PTHR35272">
    <property type="entry name" value="THIOL:DISULFIDE INTERCHANGE PROTEIN DSBC-RELATED"/>
    <property type="match status" value="1"/>
</dbReference>
<dbReference type="CDD" id="cd03020">
    <property type="entry name" value="DsbA_DsbC_DsbG"/>
    <property type="match status" value="1"/>
</dbReference>
<evidence type="ECO:0000256" key="2">
    <source>
        <dbReference type="ARBA" id="ARBA00009813"/>
    </source>
</evidence>
<keyword evidence="4 7" id="KW-0574">Periplasm</keyword>
<proteinExistence type="inferred from homology"/>
<evidence type="ECO:0000256" key="6">
    <source>
        <dbReference type="ARBA" id="ARBA00023284"/>
    </source>
</evidence>
<evidence type="ECO:0000256" key="1">
    <source>
        <dbReference type="ARBA" id="ARBA00004418"/>
    </source>
</evidence>
<evidence type="ECO:0000256" key="4">
    <source>
        <dbReference type="ARBA" id="ARBA00022764"/>
    </source>
</evidence>
<feature type="domain" description="Disulphide bond isomerase DsbC/G N-terminal" evidence="8">
    <location>
        <begin position="27"/>
        <end position="89"/>
    </location>
</feature>
<feature type="domain" description="Thioredoxin-like fold" evidence="9">
    <location>
        <begin position="114"/>
        <end position="237"/>
    </location>
</feature>
<dbReference type="Gene3D" id="3.40.30.10">
    <property type="entry name" value="Glutaredoxin"/>
    <property type="match status" value="1"/>
</dbReference>
<accession>A0A0E2YZY7</accession>
<dbReference type="Pfam" id="PF13098">
    <property type="entry name" value="Thioredoxin_2"/>
    <property type="match status" value="1"/>
</dbReference>
<dbReference type="OrthoDB" id="12976at2"/>
<dbReference type="InterPro" id="IPR018950">
    <property type="entry name" value="DiS-bond_isomerase_DsbC/G_N"/>
</dbReference>
<dbReference type="HOGENOM" id="CLU_083593_0_0_6"/>
<dbReference type="AlphaFoldDB" id="A0A0E2YZY7"/>
<keyword evidence="3 7" id="KW-0732">Signal</keyword>
<reference evidence="10 11" key="1">
    <citation type="submission" date="2014-07" db="EMBL/GenBank/DDBJ databases">
        <title>Comparative analysis of Nitrosococcus oceani genome inventories of strains from Pacific and Atlantic gyres.</title>
        <authorList>
            <person name="Lim C.K."/>
            <person name="Wang L."/>
            <person name="Sayavedra-Soto L.A."/>
            <person name="Klotz M.G."/>
        </authorList>
    </citation>
    <scope>NUCLEOTIDE SEQUENCE [LARGE SCALE GENOMIC DNA]</scope>
    <source>
        <strain evidence="10 11">C-27</strain>
    </source>
</reference>
<organism evidence="10 11">
    <name type="scientific">Nitrosococcus oceani C-27</name>
    <dbReference type="NCBI Taxonomy" id="314279"/>
    <lineage>
        <taxon>Bacteria</taxon>
        <taxon>Pseudomonadati</taxon>
        <taxon>Pseudomonadota</taxon>
        <taxon>Gammaproteobacteria</taxon>
        <taxon>Chromatiales</taxon>
        <taxon>Chromatiaceae</taxon>
        <taxon>Nitrosococcus</taxon>
    </lineage>
</organism>
<comment type="function">
    <text evidence="7">Required for disulfide bond formation in some periplasmic proteins. Acts by transferring its disulfide bond to other proteins and is reduced in the process.</text>
</comment>
<keyword evidence="5" id="KW-1015">Disulfide bond</keyword>
<dbReference type="SUPFAM" id="SSF52833">
    <property type="entry name" value="Thioredoxin-like"/>
    <property type="match status" value="1"/>
</dbReference>
<comment type="subcellular location">
    <subcellularLocation>
        <location evidence="1 7">Periplasm</location>
    </subcellularLocation>
</comment>
<dbReference type="InterPro" id="IPR012336">
    <property type="entry name" value="Thioredoxin-like_fold"/>
</dbReference>
<protein>
    <recommendedName>
        <fullName evidence="7">Thiol:disulfide interchange protein</fullName>
    </recommendedName>
</protein>
<evidence type="ECO:0000259" key="8">
    <source>
        <dbReference type="Pfam" id="PF10411"/>
    </source>
</evidence>
<dbReference type="InterPro" id="IPR051470">
    <property type="entry name" value="Thiol:disulfide_interchange"/>
</dbReference>
<gene>
    <name evidence="10" type="ORF">IB75_12050</name>
</gene>
<sequence>MGKKLLGFLLAGGLVTLSFSVVGDEEIKAVRASLQKLVPGVEPQSIKPAPIPGIYEVVLEGQVFYLSQDGRYMVQGQLVDLATRTNLTEERLKVIRAAAISDLDEQNMIVFGPKQAKHTVNVFTDIDCGYCRQLHQHIEEYNALGLKIRYLAFPRAGIGSSSYDKAVEVWCAKDPHQAMTQAKAGKSVEDTAKCENPVADQFKLGQSLGVNATPTLMLEDGTVLPGLVRPQALVNLLEQKVAAHP</sequence>
<keyword evidence="6 7" id="KW-0676">Redox-active center</keyword>
<dbReference type="Proteomes" id="UP000028839">
    <property type="component" value="Unassembled WGS sequence"/>
</dbReference>
<dbReference type="InterPro" id="IPR036249">
    <property type="entry name" value="Thioredoxin-like_sf"/>
</dbReference>
<dbReference type="Gene3D" id="3.10.450.70">
    <property type="entry name" value="Disulphide bond isomerase, DsbC/G, N-terminal"/>
    <property type="match status" value="1"/>
</dbReference>
<comment type="similarity">
    <text evidence="2 7">Belongs to the thioredoxin family. DsbC subfamily.</text>
</comment>
<dbReference type="SUPFAM" id="SSF54423">
    <property type="entry name" value="DsbC/DsbG N-terminal domain-like"/>
    <property type="match status" value="1"/>
</dbReference>
<evidence type="ECO:0000256" key="5">
    <source>
        <dbReference type="ARBA" id="ARBA00023157"/>
    </source>
</evidence>
<comment type="caution">
    <text evidence="10">The sequence shown here is derived from an EMBL/GenBank/DDBJ whole genome shotgun (WGS) entry which is preliminary data.</text>
</comment>
<evidence type="ECO:0000256" key="7">
    <source>
        <dbReference type="RuleBase" id="RU364038"/>
    </source>
</evidence>
<dbReference type="InterPro" id="IPR033954">
    <property type="entry name" value="DiS-bond_Isoase_DsbC/G"/>
</dbReference>
<name>A0A0E2YZY7_9GAMM</name>
<dbReference type="PANTHER" id="PTHR35272:SF3">
    <property type="entry name" value="THIOL:DISULFIDE INTERCHANGE PROTEIN DSBC"/>
    <property type="match status" value="1"/>
</dbReference>
<dbReference type="GO" id="GO:0042597">
    <property type="term" value="C:periplasmic space"/>
    <property type="evidence" value="ECO:0007669"/>
    <property type="project" value="UniProtKB-SubCell"/>
</dbReference>
<evidence type="ECO:0000259" key="9">
    <source>
        <dbReference type="Pfam" id="PF13098"/>
    </source>
</evidence>
<evidence type="ECO:0000256" key="3">
    <source>
        <dbReference type="ARBA" id="ARBA00022729"/>
    </source>
</evidence>
<dbReference type="Pfam" id="PF10411">
    <property type="entry name" value="DsbC_N"/>
    <property type="match status" value="1"/>
</dbReference>
<evidence type="ECO:0000313" key="11">
    <source>
        <dbReference type="Proteomes" id="UP000028839"/>
    </source>
</evidence>
<dbReference type="EMBL" id="JPGN01000072">
    <property type="protein sequence ID" value="KFI18789.1"/>
    <property type="molecule type" value="Genomic_DNA"/>
</dbReference>